<proteinExistence type="inferred from homology"/>
<gene>
    <name evidence="4" type="ORF">AE0388_0914</name>
</gene>
<dbReference type="Proteomes" id="UP000031488">
    <property type="component" value="Unassembled WGS sequence"/>
</dbReference>
<protein>
    <submittedName>
        <fullName evidence="4">Phenylacetic acid degradation-related protein</fullName>
    </submittedName>
</protein>
<dbReference type="OrthoDB" id="9798208at2"/>
<name>A0A0B9ARB6_BRELN</name>
<dbReference type="NCBIfam" id="TIGR00369">
    <property type="entry name" value="unchar_dom_1"/>
    <property type="match status" value="1"/>
</dbReference>
<comment type="similarity">
    <text evidence="1">Belongs to the thioesterase PaaI family.</text>
</comment>
<keyword evidence="2" id="KW-0378">Hydrolase</keyword>
<dbReference type="CDD" id="cd03443">
    <property type="entry name" value="PaaI_thioesterase"/>
    <property type="match status" value="1"/>
</dbReference>
<evidence type="ECO:0000313" key="5">
    <source>
        <dbReference type="Proteomes" id="UP000031488"/>
    </source>
</evidence>
<dbReference type="Gene3D" id="3.10.129.10">
    <property type="entry name" value="Hotdog Thioesterase"/>
    <property type="match status" value="1"/>
</dbReference>
<dbReference type="EMBL" id="JTJZ01000015">
    <property type="protein sequence ID" value="KHS53426.1"/>
    <property type="molecule type" value="Genomic_DNA"/>
</dbReference>
<sequence length="153" mass="16312">MLRPDVSLNAHTTPEEIDTLLEQLRAPGSGGELAERLGIEFVELAHDHVTATAPVVGNRQPMGLFHGGGHVVLAESLASMHSYLLSGGKNVVGVDLNATHLRAAREGVVTGRAEVLHQGRTIVSHEVKMTDEAGKLLSIVRITNMILKTESKG</sequence>
<dbReference type="PATRIC" id="fig|1703.6.peg.797"/>
<dbReference type="PANTHER" id="PTHR43240">
    <property type="entry name" value="1,4-DIHYDROXY-2-NAPHTHOYL-COA THIOESTERASE 1"/>
    <property type="match status" value="1"/>
</dbReference>
<dbReference type="GO" id="GO:0005829">
    <property type="term" value="C:cytosol"/>
    <property type="evidence" value="ECO:0007669"/>
    <property type="project" value="TreeGrafter"/>
</dbReference>
<comment type="caution">
    <text evidence="4">The sequence shown here is derived from an EMBL/GenBank/DDBJ whole genome shotgun (WGS) entry which is preliminary data.</text>
</comment>
<reference evidence="4 5" key="1">
    <citation type="submission" date="2014-11" db="EMBL/GenBank/DDBJ databases">
        <title>Draft Genome Sequence of Brevibacterium linens AE038-8.</title>
        <authorList>
            <person name="Maizel D."/>
            <person name="Utturkar S.M."/>
            <person name="Brown S.D."/>
            <person name="Ferrero M."/>
            <person name="Rosen B.P."/>
        </authorList>
    </citation>
    <scope>NUCLEOTIDE SEQUENCE [LARGE SCALE GENOMIC DNA]</scope>
    <source>
        <strain evidence="4 5">AE038-8</strain>
    </source>
</reference>
<dbReference type="STRING" id="1703.BLSMQ_2167"/>
<accession>A0A0B9ARB6</accession>
<dbReference type="InterPro" id="IPR029069">
    <property type="entry name" value="HotDog_dom_sf"/>
</dbReference>
<evidence type="ECO:0000313" key="4">
    <source>
        <dbReference type="EMBL" id="KHS53426.1"/>
    </source>
</evidence>
<dbReference type="SUPFAM" id="SSF54637">
    <property type="entry name" value="Thioesterase/thiol ester dehydrase-isomerase"/>
    <property type="match status" value="1"/>
</dbReference>
<keyword evidence="5" id="KW-1185">Reference proteome</keyword>
<dbReference type="PANTHER" id="PTHR43240:SF5">
    <property type="entry name" value="1,4-DIHYDROXY-2-NAPHTHOYL-COA THIOESTERASE 1"/>
    <property type="match status" value="1"/>
</dbReference>
<evidence type="ECO:0000256" key="2">
    <source>
        <dbReference type="ARBA" id="ARBA00022801"/>
    </source>
</evidence>
<dbReference type="Pfam" id="PF03061">
    <property type="entry name" value="4HBT"/>
    <property type="match status" value="1"/>
</dbReference>
<dbReference type="InterPro" id="IPR006683">
    <property type="entry name" value="Thioestr_dom"/>
</dbReference>
<organism evidence="4 5">
    <name type="scientific">Brevibacterium linens</name>
    <dbReference type="NCBI Taxonomy" id="1703"/>
    <lineage>
        <taxon>Bacteria</taxon>
        <taxon>Bacillati</taxon>
        <taxon>Actinomycetota</taxon>
        <taxon>Actinomycetes</taxon>
        <taxon>Micrococcales</taxon>
        <taxon>Brevibacteriaceae</taxon>
        <taxon>Brevibacterium</taxon>
    </lineage>
</organism>
<evidence type="ECO:0000259" key="3">
    <source>
        <dbReference type="Pfam" id="PF03061"/>
    </source>
</evidence>
<dbReference type="InterPro" id="IPR003736">
    <property type="entry name" value="PAAI_dom"/>
</dbReference>
<dbReference type="GO" id="GO:0061522">
    <property type="term" value="F:1,4-dihydroxy-2-naphthoyl-CoA thioesterase activity"/>
    <property type="evidence" value="ECO:0007669"/>
    <property type="project" value="TreeGrafter"/>
</dbReference>
<feature type="domain" description="Thioesterase" evidence="3">
    <location>
        <begin position="62"/>
        <end position="136"/>
    </location>
</feature>
<dbReference type="RefSeq" id="WP_039207472.1">
    <property type="nucleotide sequence ID" value="NZ_JTJZ01000015.1"/>
</dbReference>
<evidence type="ECO:0000256" key="1">
    <source>
        <dbReference type="ARBA" id="ARBA00008324"/>
    </source>
</evidence>
<dbReference type="AlphaFoldDB" id="A0A0B9ARB6"/>